<dbReference type="EMBL" id="CATOUU010000341">
    <property type="protein sequence ID" value="CAI9925450.1"/>
    <property type="molecule type" value="Genomic_DNA"/>
</dbReference>
<feature type="region of interest" description="Disordered" evidence="1">
    <location>
        <begin position="165"/>
        <end position="191"/>
    </location>
</feature>
<dbReference type="SUPFAM" id="SSF48403">
    <property type="entry name" value="Ankyrin repeat"/>
    <property type="match status" value="1"/>
</dbReference>
<proteinExistence type="predicted"/>
<comment type="caution">
    <text evidence="2">The sequence shown here is derived from an EMBL/GenBank/DDBJ whole genome shotgun (WGS) entry which is preliminary data.</text>
</comment>
<evidence type="ECO:0000313" key="3">
    <source>
        <dbReference type="EMBL" id="CAL6007921.1"/>
    </source>
</evidence>
<protein>
    <submittedName>
        <fullName evidence="2">Ankyrin repeat-containing domain superfamily</fullName>
    </submittedName>
    <submittedName>
        <fullName evidence="3">Ankyrin_repeat-containing domain superfamily</fullName>
    </submittedName>
</protein>
<dbReference type="EMBL" id="CAXDID020000056">
    <property type="protein sequence ID" value="CAL6007921.1"/>
    <property type="molecule type" value="Genomic_DNA"/>
</dbReference>
<gene>
    <name evidence="2" type="ORF">HINF_LOCUS13095</name>
    <name evidence="3" type="ORF">HINF_LOCUS20873</name>
</gene>
<dbReference type="InterPro" id="IPR036770">
    <property type="entry name" value="Ankyrin_rpt-contain_sf"/>
</dbReference>
<dbReference type="Proteomes" id="UP001642409">
    <property type="component" value="Unassembled WGS sequence"/>
</dbReference>
<evidence type="ECO:0000256" key="1">
    <source>
        <dbReference type="SAM" id="MobiDB-lite"/>
    </source>
</evidence>
<dbReference type="AlphaFoldDB" id="A0AA86TRC9"/>
<sequence length="191" mass="21978">MGCTITVDSTIPIELDWFRAAIENDLAIIQQMKNSCLYSYCNGLCALHYAIIYNSADVFFELLQDESLLLTSSKSIVLNRSFSSDSNIFQLAVISDNLKLAKYIMDYFLSLKQLNTFSSNEHKITLSQTFNWFLLNAQHNCVPLIHHQLFDNQNKNGVPDRFKSFEPENSTNNSQKKNKRTFRKIKSSNID</sequence>
<feature type="compositionally biased region" description="Basic residues" evidence="1">
    <location>
        <begin position="176"/>
        <end position="191"/>
    </location>
</feature>
<evidence type="ECO:0000313" key="2">
    <source>
        <dbReference type="EMBL" id="CAI9925450.1"/>
    </source>
</evidence>
<reference evidence="2" key="1">
    <citation type="submission" date="2023-06" db="EMBL/GenBank/DDBJ databases">
        <authorList>
            <person name="Kurt Z."/>
        </authorList>
    </citation>
    <scope>NUCLEOTIDE SEQUENCE</scope>
</reference>
<name>A0AA86TRC9_9EUKA</name>
<evidence type="ECO:0000313" key="4">
    <source>
        <dbReference type="Proteomes" id="UP001642409"/>
    </source>
</evidence>
<reference evidence="3 4" key="2">
    <citation type="submission" date="2024-07" db="EMBL/GenBank/DDBJ databases">
        <authorList>
            <person name="Akdeniz Z."/>
        </authorList>
    </citation>
    <scope>NUCLEOTIDE SEQUENCE [LARGE SCALE GENOMIC DNA]</scope>
</reference>
<keyword evidence="4" id="KW-1185">Reference proteome</keyword>
<accession>A0AA86TRC9</accession>
<organism evidence="2">
    <name type="scientific">Hexamita inflata</name>
    <dbReference type="NCBI Taxonomy" id="28002"/>
    <lineage>
        <taxon>Eukaryota</taxon>
        <taxon>Metamonada</taxon>
        <taxon>Diplomonadida</taxon>
        <taxon>Hexamitidae</taxon>
        <taxon>Hexamitinae</taxon>
        <taxon>Hexamita</taxon>
    </lineage>
</organism>